<protein>
    <recommendedName>
        <fullName evidence="4">ABC transporter permease</fullName>
    </recommendedName>
</protein>
<evidence type="ECO:0000313" key="3">
    <source>
        <dbReference type="Proteomes" id="UP000642673"/>
    </source>
</evidence>
<dbReference type="Proteomes" id="UP000642673">
    <property type="component" value="Unassembled WGS sequence"/>
</dbReference>
<feature type="transmembrane region" description="Helical" evidence="1">
    <location>
        <begin position="20"/>
        <end position="42"/>
    </location>
</feature>
<comment type="caution">
    <text evidence="2">The sequence shown here is derived from an EMBL/GenBank/DDBJ whole genome shotgun (WGS) entry which is preliminary data.</text>
</comment>
<evidence type="ECO:0000256" key="1">
    <source>
        <dbReference type="SAM" id="Phobius"/>
    </source>
</evidence>
<organism evidence="2 3">
    <name type="scientific">Streptomyces cirratus</name>
    <dbReference type="NCBI Taxonomy" id="68187"/>
    <lineage>
        <taxon>Bacteria</taxon>
        <taxon>Bacillati</taxon>
        <taxon>Actinomycetota</taxon>
        <taxon>Actinomycetes</taxon>
        <taxon>Kitasatosporales</taxon>
        <taxon>Streptomycetaceae</taxon>
        <taxon>Streptomyces</taxon>
    </lineage>
</organism>
<reference evidence="3" key="1">
    <citation type="journal article" date="2019" name="Int. J. Syst. Evol. Microbiol.">
        <title>The Global Catalogue of Microorganisms (GCM) 10K type strain sequencing project: providing services to taxonomists for standard genome sequencing and annotation.</title>
        <authorList>
            <consortium name="The Broad Institute Genomics Platform"/>
            <consortium name="The Broad Institute Genome Sequencing Center for Infectious Disease"/>
            <person name="Wu L."/>
            <person name="Ma J."/>
        </authorList>
    </citation>
    <scope>NUCLEOTIDE SEQUENCE [LARGE SCALE GENOMIC DNA]</scope>
    <source>
        <strain evidence="3">JCM 4738</strain>
    </source>
</reference>
<keyword evidence="1" id="KW-0472">Membrane</keyword>
<keyword evidence="1" id="KW-1133">Transmembrane helix</keyword>
<accession>A0ABQ3EZ15</accession>
<gene>
    <name evidence="2" type="ORF">GCM10010347_52260</name>
</gene>
<keyword evidence="1" id="KW-0812">Transmembrane</keyword>
<feature type="transmembrane region" description="Helical" evidence="1">
    <location>
        <begin position="262"/>
        <end position="283"/>
    </location>
</feature>
<evidence type="ECO:0000313" key="2">
    <source>
        <dbReference type="EMBL" id="GHB75441.1"/>
    </source>
</evidence>
<name>A0ABQ3EZ15_9ACTN</name>
<evidence type="ECO:0008006" key="4">
    <source>
        <dbReference type="Google" id="ProtNLM"/>
    </source>
</evidence>
<keyword evidence="3" id="KW-1185">Reference proteome</keyword>
<feature type="transmembrane region" description="Helical" evidence="1">
    <location>
        <begin position="80"/>
        <end position="105"/>
    </location>
</feature>
<feature type="transmembrane region" description="Helical" evidence="1">
    <location>
        <begin position="171"/>
        <end position="195"/>
    </location>
</feature>
<sequence length="288" mass="30839">MTLLDLRGPVRVTIGLHRRVLWAALALVLLAAIALPAGRWYVQSLAEDFAATGCKVENTVPGCGIRVRGFLSRSLYVNRMFHYIGLGMGVLPLVLGAFVAGPLVGRELESGTYRLQWTQSVSPARWLAARLAVPAAGALLVLPAFVLLAAWVRRESLDTWYPLQWNELPVYQLIGPVSVSYALLGIAVGAMAGLLIGRTVPAMAAAVTMVGIVTGALVLIRPRLWPALDGPSRGGDAGIFSGPVDLSAVLHHPESHFWPLQLVESAIVLALAATAIVAAFALLRRRHR</sequence>
<feature type="transmembrane region" description="Helical" evidence="1">
    <location>
        <begin position="126"/>
        <end position="151"/>
    </location>
</feature>
<dbReference type="RefSeq" id="WP_190186677.1">
    <property type="nucleotide sequence ID" value="NZ_BMVP01000013.1"/>
</dbReference>
<dbReference type="EMBL" id="BMVP01000013">
    <property type="protein sequence ID" value="GHB75441.1"/>
    <property type="molecule type" value="Genomic_DNA"/>
</dbReference>
<proteinExistence type="predicted"/>
<feature type="transmembrane region" description="Helical" evidence="1">
    <location>
        <begin position="202"/>
        <end position="220"/>
    </location>
</feature>